<keyword evidence="7" id="KW-1185">Reference proteome</keyword>
<feature type="domain" description="Peptidase A1" evidence="5">
    <location>
        <begin position="81"/>
        <end position="454"/>
    </location>
</feature>
<evidence type="ECO:0000256" key="2">
    <source>
        <dbReference type="ARBA" id="ARBA00007447"/>
    </source>
</evidence>
<dbReference type="InterPro" id="IPR001461">
    <property type="entry name" value="Aspartic_peptidase_A1"/>
</dbReference>
<comment type="similarity">
    <text evidence="2">Belongs to the peptidase A1 family.</text>
</comment>
<proteinExistence type="inferred from homology"/>
<dbReference type="Pfam" id="PF14543">
    <property type="entry name" value="TAXi_N"/>
    <property type="match status" value="1"/>
</dbReference>
<evidence type="ECO:0000256" key="1">
    <source>
        <dbReference type="ARBA" id="ARBA00004239"/>
    </source>
</evidence>
<dbReference type="InterPro" id="IPR033868">
    <property type="entry name" value="Xylanase_inhibitor_I-like"/>
</dbReference>
<dbReference type="InterPro" id="IPR021109">
    <property type="entry name" value="Peptidase_aspartic_dom_sf"/>
</dbReference>
<dbReference type="GO" id="GO:0004190">
    <property type="term" value="F:aspartic-type endopeptidase activity"/>
    <property type="evidence" value="ECO:0007669"/>
    <property type="project" value="InterPro"/>
</dbReference>
<dbReference type="InterPro" id="IPR033121">
    <property type="entry name" value="PEPTIDASE_A1"/>
</dbReference>
<dbReference type="Gene3D" id="2.40.70.10">
    <property type="entry name" value="Acid Proteases"/>
    <property type="match status" value="2"/>
</dbReference>
<evidence type="ECO:0000313" key="7">
    <source>
        <dbReference type="Proteomes" id="UP000006882"/>
    </source>
</evidence>
<dbReference type="PANTHER" id="PTHR47965:SF22">
    <property type="entry name" value="EUKARYOTIC ASPARTYL PROTEASE FAMILY PROTEIN"/>
    <property type="match status" value="1"/>
</dbReference>
<dbReference type="GO" id="GO:0006508">
    <property type="term" value="P:proteolysis"/>
    <property type="evidence" value="ECO:0007669"/>
    <property type="project" value="InterPro"/>
</dbReference>
<dbReference type="eggNOG" id="KOG1339">
    <property type="taxonomic scope" value="Eukaryota"/>
</dbReference>
<dbReference type="SUPFAM" id="SSF50630">
    <property type="entry name" value="Acid proteases"/>
    <property type="match status" value="1"/>
</dbReference>
<gene>
    <name evidence="6" type="ORF">PRUPE_8G243100</name>
</gene>
<reference evidence="6 7" key="1">
    <citation type="journal article" date="2013" name="Nat. Genet.">
        <title>The high-quality draft genome of peach (Prunus persica) identifies unique patterns of genetic diversity, domestication and genome evolution.</title>
        <authorList>
            <consortium name="International Peach Genome Initiative"/>
            <person name="Verde I."/>
            <person name="Abbott A.G."/>
            <person name="Scalabrin S."/>
            <person name="Jung S."/>
            <person name="Shu S."/>
            <person name="Marroni F."/>
            <person name="Zhebentyayeva T."/>
            <person name="Dettori M.T."/>
            <person name="Grimwood J."/>
            <person name="Cattonaro F."/>
            <person name="Zuccolo A."/>
            <person name="Rossini L."/>
            <person name="Jenkins J."/>
            <person name="Vendramin E."/>
            <person name="Meisel L.A."/>
            <person name="Decroocq V."/>
            <person name="Sosinski B."/>
            <person name="Prochnik S."/>
            <person name="Mitros T."/>
            <person name="Policriti A."/>
            <person name="Cipriani G."/>
            <person name="Dondini L."/>
            <person name="Ficklin S."/>
            <person name="Goodstein D.M."/>
            <person name="Xuan P."/>
            <person name="Del Fabbro C."/>
            <person name="Aramini V."/>
            <person name="Copetti D."/>
            <person name="Gonzalez S."/>
            <person name="Horner D.S."/>
            <person name="Falchi R."/>
            <person name="Lucas S."/>
            <person name="Mica E."/>
            <person name="Maldonado J."/>
            <person name="Lazzari B."/>
            <person name="Bielenberg D."/>
            <person name="Pirona R."/>
            <person name="Miculan M."/>
            <person name="Barakat A."/>
            <person name="Testolin R."/>
            <person name="Stella A."/>
            <person name="Tartarini S."/>
            <person name="Tonutti P."/>
            <person name="Arus P."/>
            <person name="Orellana A."/>
            <person name="Wells C."/>
            <person name="Main D."/>
            <person name="Vizzotto G."/>
            <person name="Silva H."/>
            <person name="Salamini F."/>
            <person name="Schmutz J."/>
            <person name="Morgante M."/>
            <person name="Rokhsar D.S."/>
        </authorList>
    </citation>
    <scope>NUCLEOTIDE SEQUENCE [LARGE SCALE GENOMIC DNA]</scope>
    <source>
        <strain evidence="7">cv. Nemared</strain>
    </source>
</reference>
<dbReference type="STRING" id="3760.A0A251N5V0"/>
<comment type="subcellular location">
    <subcellularLocation>
        <location evidence="1">Secreted</location>
        <location evidence="1">Extracellular space</location>
    </subcellularLocation>
</comment>
<accession>A0A251N5V0</accession>
<dbReference type="Pfam" id="PF14541">
    <property type="entry name" value="TAXi_C"/>
    <property type="match status" value="1"/>
</dbReference>
<evidence type="ECO:0000259" key="5">
    <source>
        <dbReference type="PROSITE" id="PS51767"/>
    </source>
</evidence>
<dbReference type="AlphaFoldDB" id="A0A251N5V0"/>
<dbReference type="FunFam" id="2.40.70.10:FF:000041">
    <property type="entry name" value="Basic 7S globulin"/>
    <property type="match status" value="1"/>
</dbReference>
<evidence type="ECO:0000313" key="6">
    <source>
        <dbReference type="EMBL" id="ONH93624.1"/>
    </source>
</evidence>
<dbReference type="FunFam" id="2.40.70.10:FF:000045">
    <property type="entry name" value="Basic 7S globulin"/>
    <property type="match status" value="1"/>
</dbReference>
<dbReference type="PROSITE" id="PS51767">
    <property type="entry name" value="PEPTIDASE_A1"/>
    <property type="match status" value="1"/>
</dbReference>
<dbReference type="Proteomes" id="UP000006882">
    <property type="component" value="Chromosome G8"/>
</dbReference>
<sequence>MTYMHTQLHLFMPTSTTINRPFPQLNHPTITMASSTQYCLFFSISTLLLLFFNASPVLAQQSFRPKALVIPVSKDASTLQYTTHITQRTPLVPINLVLDLGGQFLWVDCEQNYVSSTYRPARCRSAQCSLARASGCGDCFSSPKPGCNNNTCGLTPDNTVTGTATGGELAYDVVSVPSTNGFNPGRNVSVSQFLFTCAPTFLLEGLAAGVSGMAGLGRTRISLPSQFASAFSFDRKFAICLSSSVSSNGVVFFGDGPYVMLPNVDVSESLIYTPLFINPVSTASAFSQGEASSEYFIKVNSIKVNEKPVAVNTTLLSIDRDGVGGTKISTVNPYTVLEASIFKAVTEAFISESKSMNITRVSSVGPFEVCFSRDNVLSTRVGPAVPSIDLVLQNESTFWRVFGANSMVQVNDDVLCLAVVNGGESPRTSIVIGGYQLENNLLQFDLATSRLGFSSSLLFRQTTCSNFNFTSTN</sequence>
<dbReference type="GO" id="GO:0005576">
    <property type="term" value="C:extracellular region"/>
    <property type="evidence" value="ECO:0007669"/>
    <property type="project" value="UniProtKB-SubCell"/>
</dbReference>
<evidence type="ECO:0000256" key="3">
    <source>
        <dbReference type="ARBA" id="ARBA00022525"/>
    </source>
</evidence>
<keyword evidence="4" id="KW-0732">Signal</keyword>
<dbReference type="CDD" id="cd05489">
    <property type="entry name" value="xylanase_inhibitor_I_like"/>
    <property type="match status" value="1"/>
</dbReference>
<dbReference type="InterPro" id="IPR032861">
    <property type="entry name" value="TAXi_N"/>
</dbReference>
<evidence type="ECO:0000256" key="4">
    <source>
        <dbReference type="ARBA" id="ARBA00022729"/>
    </source>
</evidence>
<protein>
    <recommendedName>
        <fullName evidence="5">Peptidase A1 domain-containing protein</fullName>
    </recommendedName>
</protein>
<dbReference type="EMBL" id="CM007658">
    <property type="protein sequence ID" value="ONH93624.1"/>
    <property type="molecule type" value="Genomic_DNA"/>
</dbReference>
<dbReference type="Gramene" id="ONH93624">
    <property type="protein sequence ID" value="ONH93624"/>
    <property type="gene ID" value="PRUPE_8G243100"/>
</dbReference>
<organism evidence="6 7">
    <name type="scientific">Prunus persica</name>
    <name type="common">Peach</name>
    <name type="synonym">Amygdalus persica</name>
    <dbReference type="NCBI Taxonomy" id="3760"/>
    <lineage>
        <taxon>Eukaryota</taxon>
        <taxon>Viridiplantae</taxon>
        <taxon>Streptophyta</taxon>
        <taxon>Embryophyta</taxon>
        <taxon>Tracheophyta</taxon>
        <taxon>Spermatophyta</taxon>
        <taxon>Magnoliopsida</taxon>
        <taxon>eudicotyledons</taxon>
        <taxon>Gunneridae</taxon>
        <taxon>Pentapetalae</taxon>
        <taxon>rosids</taxon>
        <taxon>fabids</taxon>
        <taxon>Rosales</taxon>
        <taxon>Rosaceae</taxon>
        <taxon>Amygdaloideae</taxon>
        <taxon>Amygdaleae</taxon>
        <taxon>Prunus</taxon>
    </lineage>
</organism>
<keyword evidence="3" id="KW-0964">Secreted</keyword>
<dbReference type="PANTHER" id="PTHR47965">
    <property type="entry name" value="ASPARTYL PROTEASE-RELATED"/>
    <property type="match status" value="1"/>
</dbReference>
<dbReference type="InterPro" id="IPR032799">
    <property type="entry name" value="TAXi_C"/>
</dbReference>
<name>A0A251N5V0_PRUPE</name>